<comment type="caution">
    <text evidence="3">The sequence shown here is derived from an EMBL/GenBank/DDBJ whole genome shotgun (WGS) entry which is preliminary data.</text>
</comment>
<evidence type="ECO:0000256" key="2">
    <source>
        <dbReference type="SAM" id="MobiDB-lite"/>
    </source>
</evidence>
<dbReference type="Proteomes" id="UP000664795">
    <property type="component" value="Unassembled WGS sequence"/>
</dbReference>
<feature type="compositionally biased region" description="Basic and acidic residues" evidence="2">
    <location>
        <begin position="52"/>
        <end position="61"/>
    </location>
</feature>
<evidence type="ECO:0000313" key="3">
    <source>
        <dbReference type="EMBL" id="MBO0929362.1"/>
    </source>
</evidence>
<dbReference type="AlphaFoldDB" id="A0A939JU27"/>
<feature type="compositionally biased region" description="Basic and acidic residues" evidence="2">
    <location>
        <begin position="24"/>
        <end position="40"/>
    </location>
</feature>
<evidence type="ECO:0008006" key="5">
    <source>
        <dbReference type="Google" id="ProtNLM"/>
    </source>
</evidence>
<gene>
    <name evidence="3" type="ORF">J2I48_00055</name>
</gene>
<feature type="region of interest" description="Disordered" evidence="2">
    <location>
        <begin position="22"/>
        <end position="61"/>
    </location>
</feature>
<keyword evidence="4" id="KW-1185">Reference proteome</keyword>
<sequence>MKKLTYLAAIVALALGTTLSGCESKTKDKADDVAEAKQEVTETEQAGGTKQEVMDKQADLDSARKDFKKAWDTDRDDMRKEINRELEDIDEKTATFERDLKTATSSAKTTLTANLTKLKQERATLTGLLKELDQVTAANWDKTKKAIEKVKDGVDDRVDDLKKK</sequence>
<protein>
    <recommendedName>
        <fullName evidence="5">Lipoprotein</fullName>
    </recommendedName>
</protein>
<dbReference type="RefSeq" id="WP_207333335.1">
    <property type="nucleotide sequence ID" value="NZ_JAFMYU010000001.1"/>
</dbReference>
<accession>A0A939JU27</accession>
<dbReference type="PROSITE" id="PS51257">
    <property type="entry name" value="PROKAR_LIPOPROTEIN"/>
    <property type="match status" value="1"/>
</dbReference>
<keyword evidence="1" id="KW-0175">Coiled coil</keyword>
<reference evidence="3 4" key="1">
    <citation type="submission" date="2021-03" db="EMBL/GenBank/DDBJ databases">
        <title>Fibrella sp. HMF5036 genome sequencing and assembly.</title>
        <authorList>
            <person name="Kang H."/>
            <person name="Kim H."/>
            <person name="Bae S."/>
            <person name="Joh K."/>
        </authorList>
    </citation>
    <scope>NUCLEOTIDE SEQUENCE [LARGE SCALE GENOMIC DNA]</scope>
    <source>
        <strain evidence="3 4">HMF5036</strain>
    </source>
</reference>
<evidence type="ECO:0000256" key="1">
    <source>
        <dbReference type="SAM" id="Coils"/>
    </source>
</evidence>
<organism evidence="3 4">
    <name type="scientific">Fibrella aquatilis</name>
    <dbReference type="NCBI Taxonomy" id="2817059"/>
    <lineage>
        <taxon>Bacteria</taxon>
        <taxon>Pseudomonadati</taxon>
        <taxon>Bacteroidota</taxon>
        <taxon>Cytophagia</taxon>
        <taxon>Cytophagales</taxon>
        <taxon>Spirosomataceae</taxon>
        <taxon>Fibrella</taxon>
    </lineage>
</organism>
<proteinExistence type="predicted"/>
<evidence type="ECO:0000313" key="4">
    <source>
        <dbReference type="Proteomes" id="UP000664795"/>
    </source>
</evidence>
<feature type="coiled-coil region" evidence="1">
    <location>
        <begin position="75"/>
        <end position="135"/>
    </location>
</feature>
<name>A0A939JU27_9BACT</name>
<dbReference type="EMBL" id="JAFMYU010000001">
    <property type="protein sequence ID" value="MBO0929362.1"/>
    <property type="molecule type" value="Genomic_DNA"/>
</dbReference>